<dbReference type="PANTHER" id="PTHR30160">
    <property type="entry name" value="TETRAACYLDISACCHARIDE 4'-KINASE-RELATED"/>
    <property type="match status" value="1"/>
</dbReference>
<dbReference type="SUPFAM" id="SSF53756">
    <property type="entry name" value="UDP-Glycosyltransferase/glycogen phosphorylase"/>
    <property type="match status" value="1"/>
</dbReference>
<dbReference type="KEGG" id="caci:CLOAM0418"/>
<dbReference type="OrthoDB" id="9797795at2"/>
<dbReference type="GO" id="GO:0005829">
    <property type="term" value="C:cytosol"/>
    <property type="evidence" value="ECO:0007669"/>
    <property type="project" value="TreeGrafter"/>
</dbReference>
<protein>
    <recommendedName>
        <fullName evidence="4">lipopolysaccharide heptosyltransferase II</fullName>
        <ecNumber evidence="4">2.4.99.24</ecNumber>
    </recommendedName>
</protein>
<evidence type="ECO:0000256" key="1">
    <source>
        <dbReference type="ARBA" id="ARBA00022676"/>
    </source>
</evidence>
<evidence type="ECO:0000256" key="3">
    <source>
        <dbReference type="ARBA" id="ARBA00043995"/>
    </source>
</evidence>
<dbReference type="EMBL" id="CU466930">
    <property type="protein sequence ID" value="CAO80321.1"/>
    <property type="molecule type" value="Genomic_DNA"/>
</dbReference>
<accession>B0VG98</accession>
<dbReference type="InterPro" id="IPR011910">
    <property type="entry name" value="RfaF"/>
</dbReference>
<gene>
    <name evidence="6" type="ordered locus">CLOAM0418</name>
</gene>
<dbReference type="RefSeq" id="WP_015424182.1">
    <property type="nucleotide sequence ID" value="NC_020449.1"/>
</dbReference>
<evidence type="ECO:0000313" key="7">
    <source>
        <dbReference type="Proteomes" id="UP000002019"/>
    </source>
</evidence>
<dbReference type="STRING" id="459349.CLOAM0418"/>
<dbReference type="eggNOG" id="COG0859">
    <property type="taxonomic scope" value="Bacteria"/>
</dbReference>
<dbReference type="NCBIfam" id="TIGR02195">
    <property type="entry name" value="heptsyl_trn_II"/>
    <property type="match status" value="1"/>
</dbReference>
<comment type="catalytic activity">
    <reaction evidence="5">
        <text>an L-alpha-D-Hep-(1-&gt;5)-[alpha-Kdo-(2-&gt;4)]-alpha-Kdo-(2-&gt;6)-lipid A + ADP-L-glycero-beta-D-manno-heptose = an L-alpha-D-Hep-(1-&gt;3)-L-alpha-D-Hep-(1-&gt;5)-[alpha-Kdo-(2-&gt;4)]-alpha-Kdo-(2-&gt;6)-lipid A + ADP + H(+)</text>
        <dbReference type="Rhea" id="RHEA:74071"/>
        <dbReference type="ChEBI" id="CHEBI:15378"/>
        <dbReference type="ChEBI" id="CHEBI:61506"/>
        <dbReference type="ChEBI" id="CHEBI:193068"/>
        <dbReference type="ChEBI" id="CHEBI:193069"/>
        <dbReference type="ChEBI" id="CHEBI:456216"/>
        <dbReference type="EC" id="2.4.99.24"/>
    </reaction>
</comment>
<dbReference type="Gene3D" id="3.40.50.2000">
    <property type="entry name" value="Glycogen Phosphorylase B"/>
    <property type="match status" value="2"/>
</dbReference>
<evidence type="ECO:0000256" key="5">
    <source>
        <dbReference type="ARBA" id="ARBA00047503"/>
    </source>
</evidence>
<evidence type="ECO:0000256" key="2">
    <source>
        <dbReference type="ARBA" id="ARBA00022679"/>
    </source>
</evidence>
<dbReference type="GO" id="GO:0008713">
    <property type="term" value="F:ADP-heptose-lipopolysaccharide heptosyltransferase activity"/>
    <property type="evidence" value="ECO:0007669"/>
    <property type="project" value="UniProtKB-EC"/>
</dbReference>
<evidence type="ECO:0000256" key="4">
    <source>
        <dbReference type="ARBA" id="ARBA00044042"/>
    </source>
</evidence>
<comment type="similarity">
    <text evidence="3">Belongs to the glycosyltransferase 9 family.</text>
</comment>
<dbReference type="EC" id="2.4.99.24" evidence="4"/>
<dbReference type="Pfam" id="PF01075">
    <property type="entry name" value="Glyco_transf_9"/>
    <property type="match status" value="1"/>
</dbReference>
<keyword evidence="7" id="KW-1185">Reference proteome</keyword>
<dbReference type="PANTHER" id="PTHR30160:SF1">
    <property type="entry name" value="LIPOPOLYSACCHARIDE 1,2-N-ACETYLGLUCOSAMINETRANSFERASE-RELATED"/>
    <property type="match status" value="1"/>
</dbReference>
<dbReference type="Proteomes" id="UP000002019">
    <property type="component" value="Chromosome"/>
</dbReference>
<keyword evidence="1" id="KW-0328">Glycosyltransferase</keyword>
<dbReference type="InterPro" id="IPR002201">
    <property type="entry name" value="Glyco_trans_9"/>
</dbReference>
<keyword evidence="2" id="KW-0808">Transferase</keyword>
<organism evidence="6 7">
    <name type="scientific">Cloacimonas acidaminovorans (strain Evry)</name>
    <dbReference type="NCBI Taxonomy" id="459349"/>
    <lineage>
        <taxon>Bacteria</taxon>
        <taxon>Pseudomonadati</taxon>
        <taxon>Candidatus Cloacimonadota</taxon>
        <taxon>Candidatus Cloacimonadia</taxon>
        <taxon>Candidatus Cloacimonadales</taxon>
        <taxon>Candidatus Cloacimonadaceae</taxon>
        <taxon>Candidatus Cloacimonas</taxon>
    </lineage>
</organism>
<reference evidence="6 7" key="1">
    <citation type="journal article" date="2008" name="J. Bacteriol.">
        <title>'Candidatus Cloacamonas acidaminovorans': genome sequence reconstruction provides a first glimpse of a new bacterial division.</title>
        <authorList>
            <person name="Pelletier E."/>
            <person name="Kreimeyer A."/>
            <person name="Bocs S."/>
            <person name="Rouy Z."/>
            <person name="Gyapay G."/>
            <person name="Chouari R."/>
            <person name="Riviere D."/>
            <person name="Ganesan A."/>
            <person name="Daegelen P."/>
            <person name="Sghir A."/>
            <person name="Cohen G.N."/>
            <person name="Medigue C."/>
            <person name="Weissenbach J."/>
            <person name="Le Paslier D."/>
        </authorList>
    </citation>
    <scope>NUCLEOTIDE SEQUENCE [LARGE SCALE GENOMIC DNA]</scope>
    <source>
        <strain evidence="7">Evry</strain>
    </source>
</reference>
<name>B0VG98_CLOAI</name>
<dbReference type="CDD" id="cd03789">
    <property type="entry name" value="GT9_LPS_heptosyltransferase"/>
    <property type="match status" value="1"/>
</dbReference>
<sequence length="339" mass="38131">MKEPQNILIVQTAFIGDVILITPLIRATAELYPQAKIDVMVVPDAVKLLENNPYVNEVIIDEKRKNVVISTLQLIKQIREKHYDLVITPHSSFRTHLILYFSHIPERIGFNRGSAAWMLTKKVEHSVGPHKIVKNLGLLKPLSEREFDLQTELFPSEKDRQKAEKLLQPLSGKTIIAVAPGSIWQTKCWEPNSYISLCRKLINSGYAIVLIGGESDKLISNEIENALGKNNANLINLAGVTNLLESAAVIAKCSLMICNDSGAMHIANAMQTRVFAFFGPTVQRFGYYPYREGDRVFEVELECRPCGSHGSKKCPQKHHNCMKQIEVEPVFKAVETTLR</sequence>
<dbReference type="AlphaFoldDB" id="B0VG98"/>
<proteinExistence type="inferred from homology"/>
<dbReference type="CAZy" id="GT9">
    <property type="family name" value="Glycosyltransferase Family 9"/>
</dbReference>
<evidence type="ECO:0000313" key="6">
    <source>
        <dbReference type="EMBL" id="CAO80321.1"/>
    </source>
</evidence>
<dbReference type="InterPro" id="IPR051199">
    <property type="entry name" value="LPS_LOS_Heptosyltrfase"/>
</dbReference>
<dbReference type="HOGENOM" id="CLU_038371_3_0_0"/>
<dbReference type="GO" id="GO:0009244">
    <property type="term" value="P:lipopolysaccharide core region biosynthetic process"/>
    <property type="evidence" value="ECO:0007669"/>
    <property type="project" value="TreeGrafter"/>
</dbReference>